<feature type="compositionally biased region" description="Low complexity" evidence="1">
    <location>
        <begin position="44"/>
        <end position="76"/>
    </location>
</feature>
<dbReference type="AlphaFoldDB" id="A0A4Q4ZD21"/>
<dbReference type="PANTHER" id="PTHR32097:SF17">
    <property type="entry name" value="CAMP-BINDING PROTEIN 1-RELATED"/>
    <property type="match status" value="1"/>
</dbReference>
<evidence type="ECO:0000256" key="1">
    <source>
        <dbReference type="SAM" id="MobiDB-lite"/>
    </source>
</evidence>
<evidence type="ECO:0000313" key="3">
    <source>
        <dbReference type="EMBL" id="RYP85515.1"/>
    </source>
</evidence>
<gene>
    <name evidence="3" type="ORF">EKO23_12190</name>
</gene>
<dbReference type="EMBL" id="SDKM01000016">
    <property type="protein sequence ID" value="RYP85515.1"/>
    <property type="molecule type" value="Genomic_DNA"/>
</dbReference>
<protein>
    <submittedName>
        <fullName evidence="3">TerD family protein</fullName>
    </submittedName>
</protein>
<dbReference type="CDD" id="cd06974">
    <property type="entry name" value="TerD_like"/>
    <property type="match status" value="1"/>
</dbReference>
<proteinExistence type="predicted"/>
<dbReference type="OrthoDB" id="56224at2"/>
<dbReference type="InterPro" id="IPR051324">
    <property type="entry name" value="Stress/Tellurium_Resist"/>
</dbReference>
<comment type="caution">
    <text evidence="3">The sequence shown here is derived from an EMBL/GenBank/DDBJ whole genome shotgun (WGS) entry which is preliminary data.</text>
</comment>
<dbReference type="Pfam" id="PF02342">
    <property type="entry name" value="TerD"/>
    <property type="match status" value="1"/>
</dbReference>
<keyword evidence="4" id="KW-1185">Reference proteome</keyword>
<dbReference type="PANTHER" id="PTHR32097">
    <property type="entry name" value="CAMP-BINDING PROTEIN 1-RELATED"/>
    <property type="match status" value="1"/>
</dbReference>
<organism evidence="3 4">
    <name type="scientific">Nocardioides guangzhouensis</name>
    <dbReference type="NCBI Taxonomy" id="2497878"/>
    <lineage>
        <taxon>Bacteria</taxon>
        <taxon>Bacillati</taxon>
        <taxon>Actinomycetota</taxon>
        <taxon>Actinomycetes</taxon>
        <taxon>Propionibacteriales</taxon>
        <taxon>Nocardioidaceae</taxon>
        <taxon>Nocardioides</taxon>
    </lineage>
</organism>
<feature type="compositionally biased region" description="Basic and acidic residues" evidence="1">
    <location>
        <begin position="77"/>
        <end position="90"/>
    </location>
</feature>
<feature type="region of interest" description="Disordered" evidence="1">
    <location>
        <begin position="1"/>
        <end position="124"/>
    </location>
</feature>
<dbReference type="Gene3D" id="2.60.60.30">
    <property type="entry name" value="sav2460 like domains"/>
    <property type="match status" value="1"/>
</dbReference>
<feature type="compositionally biased region" description="Basic residues" evidence="1">
    <location>
        <begin position="1"/>
        <end position="13"/>
    </location>
</feature>
<evidence type="ECO:0000313" key="4">
    <source>
        <dbReference type="Proteomes" id="UP000295198"/>
    </source>
</evidence>
<evidence type="ECO:0000259" key="2">
    <source>
        <dbReference type="Pfam" id="PF02342"/>
    </source>
</evidence>
<reference evidence="3 4" key="1">
    <citation type="submission" date="2019-01" db="EMBL/GenBank/DDBJ databases">
        <title>Nocardioides guangzhouensis sp. nov., an actinobacterium isolated from soil.</title>
        <authorList>
            <person name="Fu Y."/>
            <person name="Cai Y."/>
            <person name="Lin Z."/>
            <person name="Chen P."/>
        </authorList>
    </citation>
    <scope>NUCLEOTIDE SEQUENCE [LARGE SCALE GENOMIC DNA]</scope>
    <source>
        <strain evidence="3 4">130</strain>
    </source>
</reference>
<feature type="domain" description="TerD" evidence="2">
    <location>
        <begin position="131"/>
        <end position="303"/>
    </location>
</feature>
<dbReference type="InterPro" id="IPR003325">
    <property type="entry name" value="TerD"/>
</dbReference>
<name>A0A4Q4ZD21_9ACTN</name>
<sequence>MAAGRRPARRGPRLRPPPDPRRRPRPCPRAGRQPTARHPPPGRGVPAVRRVQPVQAALGLRGRPRARAGPGQLPAPGEDHPGAGDADRPPRARRRRPRPPCRAVPDPGLTGAPSQGAESRFGGSEGRTAVIELTKGQELVLVTDDGTPLKRIRMGVGWDKARNAGFAGTGAPDIDLDASAVSFGDGQLLDAAFYNNLTSRDGSVVHLGDNLTGSGEGDDEELTVDLEKVHPRIDTIVFLVSSYQGHELEWIRNAYCRIVDENDVELARFTLTNGVPETGMAMAKLSRDGDRWRLRAIGEGIKVKVPTESVAALRPYL</sequence>
<accession>A0A4Q4ZD21</accession>
<dbReference type="Proteomes" id="UP000295198">
    <property type="component" value="Unassembled WGS sequence"/>
</dbReference>